<evidence type="ECO:0000313" key="2">
    <source>
        <dbReference type="Proteomes" id="UP000199672"/>
    </source>
</evidence>
<dbReference type="EMBL" id="FOMH01000007">
    <property type="protein sequence ID" value="SFD34460.1"/>
    <property type="molecule type" value="Genomic_DNA"/>
</dbReference>
<dbReference type="RefSeq" id="WP_091494295.1">
    <property type="nucleotide sequence ID" value="NZ_FOMH01000007.1"/>
</dbReference>
<proteinExistence type="predicted"/>
<dbReference type="AlphaFoldDB" id="A0A1I1RUX7"/>
<dbReference type="STRING" id="739143.SAMN05216297_10720"/>
<organism evidence="1 2">
    <name type="scientific">Flavobacterium phragmitis</name>
    <dbReference type="NCBI Taxonomy" id="739143"/>
    <lineage>
        <taxon>Bacteria</taxon>
        <taxon>Pseudomonadati</taxon>
        <taxon>Bacteroidota</taxon>
        <taxon>Flavobacteriia</taxon>
        <taxon>Flavobacteriales</taxon>
        <taxon>Flavobacteriaceae</taxon>
        <taxon>Flavobacterium</taxon>
    </lineage>
</organism>
<keyword evidence="2" id="KW-1185">Reference proteome</keyword>
<reference evidence="2" key="1">
    <citation type="submission" date="2016-10" db="EMBL/GenBank/DDBJ databases">
        <authorList>
            <person name="Varghese N."/>
            <person name="Submissions S."/>
        </authorList>
    </citation>
    <scope>NUCLEOTIDE SEQUENCE [LARGE SCALE GENOMIC DNA]</scope>
    <source>
        <strain evidence="2">CGMCC 1.10370</strain>
    </source>
</reference>
<dbReference type="InterPro" id="IPR025455">
    <property type="entry name" value="DUF4276"/>
</dbReference>
<accession>A0A1I1RUX7</accession>
<sequence>MKDLYFIVEGETELEFVNKILIPYFYSQGISCHIQGYPITMSGGGHGFNNIQHFINTITPVLNYNNEPIITTLVDYFQLNSERKLPGYSDSLKYTLTDDRIIFLESKLNDIVQNITPYRFFIPYIQKHEMETLLFSDPEEGFYLESEKIKNSVLEICKQYENIEDINGSEHGAPSKRLDAIYKADGKNYEKIIDGIDIAELTGIEKILKKCPRFKNWIETLIEKLQQTKTS</sequence>
<gene>
    <name evidence="1" type="ORF">SAMN05216297_10720</name>
</gene>
<dbReference type="Pfam" id="PF14103">
    <property type="entry name" value="DUF4276"/>
    <property type="match status" value="1"/>
</dbReference>
<evidence type="ECO:0008006" key="3">
    <source>
        <dbReference type="Google" id="ProtNLM"/>
    </source>
</evidence>
<evidence type="ECO:0000313" key="1">
    <source>
        <dbReference type="EMBL" id="SFD34460.1"/>
    </source>
</evidence>
<protein>
    <recommendedName>
        <fullName evidence="3">DUF4276 family protein</fullName>
    </recommendedName>
</protein>
<name>A0A1I1RUX7_9FLAO</name>
<dbReference type="OrthoDB" id="9801478at2"/>
<dbReference type="Proteomes" id="UP000199672">
    <property type="component" value="Unassembled WGS sequence"/>
</dbReference>